<dbReference type="Gene3D" id="6.10.250.3150">
    <property type="match status" value="1"/>
</dbReference>
<feature type="compositionally biased region" description="Basic and acidic residues" evidence="3">
    <location>
        <begin position="282"/>
        <end position="305"/>
    </location>
</feature>
<keyword evidence="2" id="KW-0175">Coiled coil</keyword>
<evidence type="ECO:0000313" key="8">
    <source>
        <dbReference type="Proteomes" id="UP001321453"/>
    </source>
</evidence>
<organism evidence="7 8">
    <name type="scientific">Cellulomonas edaphi</name>
    <dbReference type="NCBI Taxonomy" id="3053468"/>
    <lineage>
        <taxon>Bacteria</taxon>
        <taxon>Bacillati</taxon>
        <taxon>Actinomycetota</taxon>
        <taxon>Actinomycetes</taxon>
        <taxon>Micrococcales</taxon>
        <taxon>Cellulomonadaceae</taxon>
        <taxon>Cellulomonas</taxon>
    </lineage>
</organism>
<accession>A0ABT7SA42</accession>
<feature type="domain" description="M23ase beta-sheet core" evidence="5">
    <location>
        <begin position="359"/>
        <end position="457"/>
    </location>
</feature>
<dbReference type="Pfam" id="PF01551">
    <property type="entry name" value="Peptidase_M23"/>
    <property type="match status" value="1"/>
</dbReference>
<feature type="domain" description="Peptidoglycan hydrolase PcsB coiled-coil" evidence="6">
    <location>
        <begin position="130"/>
        <end position="189"/>
    </location>
</feature>
<keyword evidence="8" id="KW-1185">Reference proteome</keyword>
<dbReference type="EMBL" id="JAUCGR010000004">
    <property type="protein sequence ID" value="MDM7832481.1"/>
    <property type="molecule type" value="Genomic_DNA"/>
</dbReference>
<feature type="region of interest" description="Disordered" evidence="3">
    <location>
        <begin position="282"/>
        <end position="330"/>
    </location>
</feature>
<name>A0ABT7SA42_9CELL</name>
<evidence type="ECO:0000256" key="4">
    <source>
        <dbReference type="SAM" id="SignalP"/>
    </source>
</evidence>
<dbReference type="SUPFAM" id="SSF51261">
    <property type="entry name" value="Duplicated hybrid motif"/>
    <property type="match status" value="1"/>
</dbReference>
<evidence type="ECO:0000259" key="6">
    <source>
        <dbReference type="Pfam" id="PF24568"/>
    </source>
</evidence>
<proteinExistence type="predicted"/>
<evidence type="ECO:0000259" key="5">
    <source>
        <dbReference type="Pfam" id="PF01551"/>
    </source>
</evidence>
<dbReference type="PANTHER" id="PTHR21666">
    <property type="entry name" value="PEPTIDASE-RELATED"/>
    <property type="match status" value="1"/>
</dbReference>
<sequence>MRRPQLRLVAGLATAAVAATLVFAGTASPAAGDSIDDKRAAAERARAQNAKERADAEDAMEGVNAAIQVTSDRLLEIKGKIPGAQAKLDAANAVRDKAQREAQIIAGRLQDAKDQKVSLAQTIKKDSDDAAKTRAAIGQMAREAYRTGGTVSGIEVVLDASSTDDFIERYGQMTTALRTQAQVLDSLKTSEATNKGAHVRLGAVQVRIGELKQQADQKLATAKTAATKAAQARAELDQLLAEQKTKQASLEAQRAQVLQQIRAADAEAGRIKSELKHLAAQARARDREIARKKAEAARKAAEEAKKHHNKPPASNGGGGGGSTVTPSGAVFSNPTSVNPIHVTSEYGMRFHPILHYVRLHAGIDLRTYCDTKVYAGRDGIVLWDRFRTGYGNQVMIDHGSYQGNSLMSSYNHLNRGVVSSGQYVERGQLIGYAGNTGTSAACHLHFEVYINGATTNPRPYLGL</sequence>
<dbReference type="InterPro" id="IPR057309">
    <property type="entry name" value="PcsB_CC"/>
</dbReference>
<dbReference type="PANTHER" id="PTHR21666:SF286">
    <property type="entry name" value="LIPOPROTEIN NLPD"/>
    <property type="match status" value="1"/>
</dbReference>
<feature type="chain" id="PRO_5045644443" evidence="4">
    <location>
        <begin position="25"/>
        <end position="463"/>
    </location>
</feature>
<evidence type="ECO:0000256" key="2">
    <source>
        <dbReference type="SAM" id="Coils"/>
    </source>
</evidence>
<reference evidence="7 8" key="1">
    <citation type="submission" date="2023-06" db="EMBL/GenBank/DDBJ databases">
        <title>Cellulomonas sp. MW9 Whole genome sequence.</title>
        <authorList>
            <person name="Park S."/>
        </authorList>
    </citation>
    <scope>NUCLEOTIDE SEQUENCE [LARGE SCALE GENOMIC DNA]</scope>
    <source>
        <strain evidence="7 8">MW9</strain>
    </source>
</reference>
<comment type="caution">
    <text evidence="7">The sequence shown here is derived from an EMBL/GenBank/DDBJ whole genome shotgun (WGS) entry which is preliminary data.</text>
</comment>
<evidence type="ECO:0000313" key="7">
    <source>
        <dbReference type="EMBL" id="MDM7832481.1"/>
    </source>
</evidence>
<feature type="coiled-coil region" evidence="2">
    <location>
        <begin position="81"/>
        <end position="115"/>
    </location>
</feature>
<feature type="signal peptide" evidence="4">
    <location>
        <begin position="1"/>
        <end position="24"/>
    </location>
</feature>
<dbReference type="InterPro" id="IPR050570">
    <property type="entry name" value="Cell_wall_metabolism_enzyme"/>
</dbReference>
<dbReference type="RefSeq" id="WP_289447980.1">
    <property type="nucleotide sequence ID" value="NZ_JAUCGR010000004.1"/>
</dbReference>
<dbReference type="Pfam" id="PF24568">
    <property type="entry name" value="CC_PcsB"/>
    <property type="match status" value="1"/>
</dbReference>
<keyword evidence="1 4" id="KW-0732">Signal</keyword>
<evidence type="ECO:0000256" key="1">
    <source>
        <dbReference type="ARBA" id="ARBA00022729"/>
    </source>
</evidence>
<evidence type="ECO:0000256" key="3">
    <source>
        <dbReference type="SAM" id="MobiDB-lite"/>
    </source>
</evidence>
<dbReference type="InterPro" id="IPR016047">
    <property type="entry name" value="M23ase_b-sheet_dom"/>
</dbReference>
<dbReference type="Proteomes" id="UP001321453">
    <property type="component" value="Unassembled WGS sequence"/>
</dbReference>
<dbReference type="Gene3D" id="2.70.70.10">
    <property type="entry name" value="Glucose Permease (Domain IIA)"/>
    <property type="match status" value="1"/>
</dbReference>
<gene>
    <name evidence="7" type="ORF">QRT05_14155</name>
</gene>
<dbReference type="CDD" id="cd12797">
    <property type="entry name" value="M23_peptidase"/>
    <property type="match status" value="1"/>
</dbReference>
<protein>
    <submittedName>
        <fullName evidence="7">Peptidoglycan DD-metalloendopeptidase family protein</fullName>
    </submittedName>
</protein>
<dbReference type="InterPro" id="IPR011055">
    <property type="entry name" value="Dup_hybrid_motif"/>
</dbReference>